<feature type="signal peptide" evidence="11">
    <location>
        <begin position="1"/>
        <end position="29"/>
    </location>
</feature>
<keyword evidence="2 8" id="KW-0813">Transport</keyword>
<comment type="caution">
    <text evidence="14">The sequence shown here is derived from an EMBL/GenBank/DDBJ whole genome shotgun (WGS) entry which is preliminary data.</text>
</comment>
<evidence type="ECO:0000256" key="5">
    <source>
        <dbReference type="ARBA" id="ARBA00023077"/>
    </source>
</evidence>
<name>A0A829X171_GLUOY</name>
<evidence type="ECO:0000256" key="2">
    <source>
        <dbReference type="ARBA" id="ARBA00022448"/>
    </source>
</evidence>
<dbReference type="RefSeq" id="WP_254060627.1">
    <property type="nucleotide sequence ID" value="NZ_BARJ01000007.1"/>
</dbReference>
<dbReference type="InterPro" id="IPR036942">
    <property type="entry name" value="Beta-barrel_TonB_sf"/>
</dbReference>
<evidence type="ECO:0000256" key="3">
    <source>
        <dbReference type="ARBA" id="ARBA00022452"/>
    </source>
</evidence>
<evidence type="ECO:0000313" key="15">
    <source>
        <dbReference type="Proteomes" id="UP000484858"/>
    </source>
</evidence>
<evidence type="ECO:0000256" key="9">
    <source>
        <dbReference type="RuleBase" id="RU003357"/>
    </source>
</evidence>
<proteinExistence type="inferred from homology"/>
<keyword evidence="5 9" id="KW-0798">TonB box</keyword>
<feature type="chain" id="PRO_5032879055" evidence="11">
    <location>
        <begin position="30"/>
        <end position="830"/>
    </location>
</feature>
<dbReference type="Gene3D" id="2.40.170.20">
    <property type="entry name" value="TonB-dependent receptor, beta-barrel domain"/>
    <property type="match status" value="1"/>
</dbReference>
<evidence type="ECO:0000256" key="6">
    <source>
        <dbReference type="ARBA" id="ARBA00023136"/>
    </source>
</evidence>
<dbReference type="Gene3D" id="2.170.130.10">
    <property type="entry name" value="TonB-dependent receptor, plug domain"/>
    <property type="match status" value="1"/>
</dbReference>
<evidence type="ECO:0000256" key="11">
    <source>
        <dbReference type="SAM" id="SignalP"/>
    </source>
</evidence>
<dbReference type="EMBL" id="BARJ01000007">
    <property type="protein sequence ID" value="GEM16822.1"/>
    <property type="molecule type" value="Genomic_DNA"/>
</dbReference>
<comment type="subcellular location">
    <subcellularLocation>
        <location evidence="1 8">Cell outer membrane</location>
        <topology evidence="1 8">Multi-pass membrane protein</topology>
    </subcellularLocation>
</comment>
<dbReference type="InterPro" id="IPR039426">
    <property type="entry name" value="TonB-dep_rcpt-like"/>
</dbReference>
<dbReference type="PANTHER" id="PTHR47234:SF3">
    <property type="entry name" value="SECRETIN_TONB SHORT N-TERMINAL DOMAIN-CONTAINING PROTEIN"/>
    <property type="match status" value="1"/>
</dbReference>
<dbReference type="PROSITE" id="PS52016">
    <property type="entry name" value="TONB_DEPENDENT_REC_3"/>
    <property type="match status" value="1"/>
</dbReference>
<comment type="similarity">
    <text evidence="8 9">Belongs to the TonB-dependent receptor family.</text>
</comment>
<sequence>MNTIRRSKWMSGLLATTGLSILWCSPGSAQTVQKPEKVQGSQKTTKVSTNAPGSGASVARARVVSQKTESVPLRSANEQIIVTGSRGLARKVTDSLSPIDVINARQLSQTGQGDLGDALVLTNPSLNMQAHQTDQAALVSSIRMRGLNPDQVLILIDGKRRHTTSNINSDSGPESGETPVDIDMIPMSMIDHIEVLRDGAAAQYGSDAIAGVINIILKKGAHGGSQQALAGATYQGDGFTYQVRGDHGISLGDDGFLHFGLDFKHNDLTSRDAIDNRTGRKDFNQEGEPDQTRVNVAINWGKDLFGGAANFYGNVIYGHRHGETPQYFRVASTLPSYYPSGFAPVDTSDEDDYAATVGLKGDNFLGFGWDISSTYGADNFHLRQHDSANLSYLATYGWTPTSFNLRSFQSTQWTNNLDFHRAIRVPLLAAPLHLAFGAEHRMESYTMTAGDYASYYGAGSQALVGLSPSNAGSWYRDVYAGYVDVDVRPVKRLDIDFAGRFEHYTDAGNAETGKIAARYDFTKWFAIRGAINTGFRAPTLAEEHYSTLGVAPTYAGGQLAVNSPAAAALGAIPLKPEFSTNASGGFVLRPIKNLNITTDVYQINIRDRIINGGSYSGQQAVDAIEQMGIQVPSTIAASSVTAHYYSNGASTRTQGLDIVANYLTDLHQMGTINWDLGISLNRTRLTHLGNDTNGNPLLTAQTISYLTTTSPRSKIMMSARWKYRNFDVFVQEMRWGETKDMKSYRTGPYANSNSVFYPFVNTPVWVTNAEFGYQATHKIHIAVGANNLFDMKPRRLPADGTYAGAEIYDDYSNQMGYNGGYYYLRLNSTF</sequence>
<keyword evidence="14" id="KW-0675">Receptor</keyword>
<evidence type="ECO:0000259" key="12">
    <source>
        <dbReference type="Pfam" id="PF00593"/>
    </source>
</evidence>
<evidence type="ECO:0000256" key="10">
    <source>
        <dbReference type="SAM" id="MobiDB-lite"/>
    </source>
</evidence>
<evidence type="ECO:0000313" key="14">
    <source>
        <dbReference type="EMBL" id="GEM16822.1"/>
    </source>
</evidence>
<accession>A0A829X171</accession>
<dbReference type="CDD" id="cd01347">
    <property type="entry name" value="ligand_gated_channel"/>
    <property type="match status" value="1"/>
</dbReference>
<dbReference type="PANTHER" id="PTHR47234">
    <property type="match status" value="1"/>
</dbReference>
<keyword evidence="6 8" id="KW-0472">Membrane</keyword>
<feature type="domain" description="TonB-dependent receptor-like beta-barrel" evidence="12">
    <location>
        <begin position="300"/>
        <end position="788"/>
    </location>
</feature>
<dbReference type="InterPro" id="IPR000531">
    <property type="entry name" value="Beta-barrel_TonB"/>
</dbReference>
<feature type="domain" description="TonB-dependent receptor plug" evidence="13">
    <location>
        <begin position="93"/>
        <end position="212"/>
    </location>
</feature>
<feature type="region of interest" description="Disordered" evidence="10">
    <location>
        <begin position="33"/>
        <end position="55"/>
    </location>
</feature>
<protein>
    <submittedName>
        <fullName evidence="14">Ferric enterobactin receptor</fullName>
    </submittedName>
</protein>
<dbReference type="Pfam" id="PF07715">
    <property type="entry name" value="Plug"/>
    <property type="match status" value="1"/>
</dbReference>
<evidence type="ECO:0000256" key="8">
    <source>
        <dbReference type="PROSITE-ProRule" id="PRU01360"/>
    </source>
</evidence>
<evidence type="ECO:0000256" key="7">
    <source>
        <dbReference type="ARBA" id="ARBA00023237"/>
    </source>
</evidence>
<feature type="compositionally biased region" description="Polar residues" evidence="10">
    <location>
        <begin position="33"/>
        <end position="52"/>
    </location>
</feature>
<dbReference type="Proteomes" id="UP000484858">
    <property type="component" value="Unassembled WGS sequence"/>
</dbReference>
<organism evidence="14 15">
    <name type="scientific">Gluconobacter oxydans NBRC 3293</name>
    <dbReference type="NCBI Taxonomy" id="1315969"/>
    <lineage>
        <taxon>Bacteria</taxon>
        <taxon>Pseudomonadati</taxon>
        <taxon>Pseudomonadota</taxon>
        <taxon>Alphaproteobacteria</taxon>
        <taxon>Acetobacterales</taxon>
        <taxon>Acetobacteraceae</taxon>
        <taxon>Gluconobacter</taxon>
    </lineage>
</organism>
<dbReference type="SUPFAM" id="SSF56935">
    <property type="entry name" value="Porins"/>
    <property type="match status" value="1"/>
</dbReference>
<keyword evidence="4 8" id="KW-0812">Transmembrane</keyword>
<evidence type="ECO:0000256" key="1">
    <source>
        <dbReference type="ARBA" id="ARBA00004571"/>
    </source>
</evidence>
<gene>
    <name evidence="14" type="ORF">NBRC3293_1319</name>
</gene>
<evidence type="ECO:0000259" key="13">
    <source>
        <dbReference type="Pfam" id="PF07715"/>
    </source>
</evidence>
<dbReference type="AlphaFoldDB" id="A0A829X171"/>
<dbReference type="Pfam" id="PF00593">
    <property type="entry name" value="TonB_dep_Rec_b-barrel"/>
    <property type="match status" value="1"/>
</dbReference>
<dbReference type="InterPro" id="IPR012910">
    <property type="entry name" value="Plug_dom"/>
</dbReference>
<evidence type="ECO:0000256" key="4">
    <source>
        <dbReference type="ARBA" id="ARBA00022692"/>
    </source>
</evidence>
<keyword evidence="3 8" id="KW-1134">Transmembrane beta strand</keyword>
<keyword evidence="7 8" id="KW-0998">Cell outer membrane</keyword>
<dbReference type="InterPro" id="IPR037066">
    <property type="entry name" value="Plug_dom_sf"/>
</dbReference>
<keyword evidence="11" id="KW-0732">Signal</keyword>
<dbReference type="GO" id="GO:0009279">
    <property type="term" value="C:cell outer membrane"/>
    <property type="evidence" value="ECO:0007669"/>
    <property type="project" value="UniProtKB-SubCell"/>
</dbReference>
<reference evidence="14 15" key="1">
    <citation type="submission" date="2013-04" db="EMBL/GenBank/DDBJ databases">
        <title>Gluconobacter oxydans NBRC 3293 whole genome sequence.</title>
        <authorList>
            <person name="Matsutani M."/>
            <person name="Yakushi T."/>
            <person name="Matsushita K."/>
        </authorList>
    </citation>
    <scope>NUCLEOTIDE SEQUENCE [LARGE SCALE GENOMIC DNA]</scope>
    <source>
        <strain evidence="14 15">NBRC 3293</strain>
    </source>
</reference>